<dbReference type="OrthoDB" id="3760136at2759"/>
<feature type="signal peptide" evidence="1">
    <location>
        <begin position="1"/>
        <end position="19"/>
    </location>
</feature>
<dbReference type="AlphaFoldDB" id="A0A9P4LIR8"/>
<organism evidence="2 3">
    <name type="scientific">Setomelanomma holmii</name>
    <dbReference type="NCBI Taxonomy" id="210430"/>
    <lineage>
        <taxon>Eukaryota</taxon>
        <taxon>Fungi</taxon>
        <taxon>Dikarya</taxon>
        <taxon>Ascomycota</taxon>
        <taxon>Pezizomycotina</taxon>
        <taxon>Dothideomycetes</taxon>
        <taxon>Pleosporomycetidae</taxon>
        <taxon>Pleosporales</taxon>
        <taxon>Pleosporineae</taxon>
        <taxon>Phaeosphaeriaceae</taxon>
        <taxon>Setomelanomma</taxon>
    </lineage>
</organism>
<sequence length="748" mass="80273">MHVLNFAPLVLAALSPALAGSGASSQGSGAAVDTASLGACAPSSPDNRRCDGNKLQWCKPDGWAILQECSKDQECVIDKDIVMGGECRALFLTQLILEPPNSRMFSIEPMPKTTVGSNTSSVVKSASTPIQISVLPSVSSIWSNSSIHVHPTLTANVPTAPHVSTKSSSAIMLVPIPTGGACCKAYEHRCSKNKVQECDVQCHWFDRVTCENNEQCVPNCDNRGECYPYCKMPGNDIGCSMHTFSKTSLKASATHAPAKPSSNLTSLAVFSSIQTSSVVLPSTLSSSAVVSSTPSSSSVASSSMASMSMASMSMASSSMSSSSVASSTPSPAPISDRCQATTLRCHDNKIQNCPATQHWADQQTCPDGTVCTEDCTHSGCAPYCRNKSRPSALNPQCSEPGSTKCDVTFGRLLKCNNDREWETEEMCADGSTCVNDAADASKASCVNQNKNTYAPPVSRDVCPPFNGCYEEGTERCNGDRAQRCTRNPYPECQSLPSTALAWKDMFECPAPMFCFVINYPDSKNARCLTGKKLARQEPAVCVPDELSCSEDGYRLLVCKANGAWETQKKCATPGDCKVDGSGLAHCERGGIDPPKFKRDKVSTTLQAVPKPTLYTAPSECQPKDRACDSERRFLFECNDKGMWEQASQCYAPGFCAVDSSNEIGCTGFPLFKDLNHACDGGSCEAMDYLYCIGASEDKPEVVKKCFDGMCAKSQCKGCDRCNYHTPYGKTIKPDPLTIVKPGKKNQRM</sequence>
<dbReference type="Proteomes" id="UP000799777">
    <property type="component" value="Unassembled WGS sequence"/>
</dbReference>
<feature type="chain" id="PRO_5040462054" evidence="1">
    <location>
        <begin position="20"/>
        <end position="748"/>
    </location>
</feature>
<evidence type="ECO:0000256" key="1">
    <source>
        <dbReference type="SAM" id="SignalP"/>
    </source>
</evidence>
<reference evidence="2" key="1">
    <citation type="journal article" date="2020" name="Stud. Mycol.">
        <title>101 Dothideomycetes genomes: a test case for predicting lifestyles and emergence of pathogens.</title>
        <authorList>
            <person name="Haridas S."/>
            <person name="Albert R."/>
            <person name="Binder M."/>
            <person name="Bloem J."/>
            <person name="Labutti K."/>
            <person name="Salamov A."/>
            <person name="Andreopoulos B."/>
            <person name="Baker S."/>
            <person name="Barry K."/>
            <person name="Bills G."/>
            <person name="Bluhm B."/>
            <person name="Cannon C."/>
            <person name="Castanera R."/>
            <person name="Culley D."/>
            <person name="Daum C."/>
            <person name="Ezra D."/>
            <person name="Gonzalez J."/>
            <person name="Henrissat B."/>
            <person name="Kuo A."/>
            <person name="Liang C."/>
            <person name="Lipzen A."/>
            <person name="Lutzoni F."/>
            <person name="Magnuson J."/>
            <person name="Mondo S."/>
            <person name="Nolan M."/>
            <person name="Ohm R."/>
            <person name="Pangilinan J."/>
            <person name="Park H.-J."/>
            <person name="Ramirez L."/>
            <person name="Alfaro M."/>
            <person name="Sun H."/>
            <person name="Tritt A."/>
            <person name="Yoshinaga Y."/>
            <person name="Zwiers L.-H."/>
            <person name="Turgeon B."/>
            <person name="Goodwin S."/>
            <person name="Spatafora J."/>
            <person name="Crous P."/>
            <person name="Grigoriev I."/>
        </authorList>
    </citation>
    <scope>NUCLEOTIDE SEQUENCE</scope>
    <source>
        <strain evidence="2">CBS 110217</strain>
    </source>
</reference>
<evidence type="ECO:0000313" key="3">
    <source>
        <dbReference type="Proteomes" id="UP000799777"/>
    </source>
</evidence>
<protein>
    <submittedName>
        <fullName evidence="2">Uncharacterized protein</fullName>
    </submittedName>
</protein>
<comment type="caution">
    <text evidence="2">The sequence shown here is derived from an EMBL/GenBank/DDBJ whole genome shotgun (WGS) entry which is preliminary data.</text>
</comment>
<dbReference type="EMBL" id="ML978214">
    <property type="protein sequence ID" value="KAF2028321.1"/>
    <property type="molecule type" value="Genomic_DNA"/>
</dbReference>
<proteinExistence type="predicted"/>
<keyword evidence="1" id="KW-0732">Signal</keyword>
<keyword evidence="3" id="KW-1185">Reference proteome</keyword>
<evidence type="ECO:0000313" key="2">
    <source>
        <dbReference type="EMBL" id="KAF2028321.1"/>
    </source>
</evidence>
<name>A0A9P4LIR8_9PLEO</name>
<gene>
    <name evidence="2" type="ORF">EK21DRAFT_113956</name>
</gene>
<accession>A0A9P4LIR8</accession>